<keyword evidence="2 4" id="KW-0560">Oxidoreductase</keyword>
<dbReference type="EMBL" id="JAUPEV010000020">
    <property type="protein sequence ID" value="MDO7253936.1"/>
    <property type="molecule type" value="Genomic_DNA"/>
</dbReference>
<reference evidence="3" key="2">
    <citation type="submission" date="2023-07" db="EMBL/GenBank/DDBJ databases">
        <authorList>
            <person name="Aydin F."/>
            <person name="Tarhane S."/>
            <person name="Saticioglu I.B."/>
            <person name="Karakaya E."/>
            <person name="Abay S."/>
            <person name="Guran O."/>
            <person name="Bozkurt E."/>
            <person name="Uzum N."/>
            <person name="Olgun K."/>
            <person name="Jablonski D."/>
        </authorList>
    </citation>
    <scope>NUCLEOTIDE SEQUENCE</scope>
    <source>
        <strain evidence="3">Faydin-H75</strain>
    </source>
</reference>
<dbReference type="EMBL" id="JAUYZK010000003">
    <property type="protein sequence ID" value="MDP2538698.1"/>
    <property type="molecule type" value="Genomic_DNA"/>
</dbReference>
<reference evidence="4 6" key="1">
    <citation type="submission" date="2023-07" db="EMBL/GenBank/DDBJ databases">
        <title>Unpublished Manusciprt.</title>
        <authorList>
            <person name="Aydin F."/>
            <person name="Tarhane S."/>
            <person name="Saticioglu I.B."/>
            <person name="Karakaya E."/>
            <person name="Abay S."/>
            <person name="Guran O."/>
            <person name="Bozkurt E."/>
            <person name="Uzum N."/>
            <person name="Olgun K."/>
            <person name="Jablonski D."/>
        </authorList>
    </citation>
    <scope>NUCLEOTIDE SEQUENCE</scope>
    <source>
        <strain evidence="6">faydin-H75</strain>
        <strain evidence="4">Faydin-H76</strain>
    </source>
</reference>
<dbReference type="PROSITE" id="PS00061">
    <property type="entry name" value="ADH_SHORT"/>
    <property type="match status" value="1"/>
</dbReference>
<dbReference type="CDD" id="cd05233">
    <property type="entry name" value="SDR_c"/>
    <property type="match status" value="1"/>
</dbReference>
<evidence type="ECO:0000313" key="3">
    <source>
        <dbReference type="EMBL" id="MDO7253936.1"/>
    </source>
</evidence>
<organism evidence="4 5">
    <name type="scientific">Helicobacter cappadocius</name>
    <dbReference type="NCBI Taxonomy" id="3063998"/>
    <lineage>
        <taxon>Bacteria</taxon>
        <taxon>Pseudomonadati</taxon>
        <taxon>Campylobacterota</taxon>
        <taxon>Epsilonproteobacteria</taxon>
        <taxon>Campylobacterales</taxon>
        <taxon>Helicobacteraceae</taxon>
        <taxon>Helicobacter</taxon>
    </lineage>
</organism>
<protein>
    <submittedName>
        <fullName evidence="4">SDR family oxidoreductase</fullName>
        <ecNumber evidence="4">1.-.-.-</ecNumber>
    </submittedName>
</protein>
<keyword evidence="6" id="KW-1185">Reference proteome</keyword>
<dbReference type="GO" id="GO:0016616">
    <property type="term" value="F:oxidoreductase activity, acting on the CH-OH group of donors, NAD or NADP as acceptor"/>
    <property type="evidence" value="ECO:0007669"/>
    <property type="project" value="TreeGrafter"/>
</dbReference>
<evidence type="ECO:0000313" key="6">
    <source>
        <dbReference type="Proteomes" id="UP001240777"/>
    </source>
</evidence>
<proteinExistence type="inferred from homology"/>
<dbReference type="SUPFAM" id="SSF51735">
    <property type="entry name" value="NAD(P)-binding Rossmann-fold domains"/>
    <property type="match status" value="1"/>
</dbReference>
<comment type="similarity">
    <text evidence="1">Belongs to the short-chain dehydrogenases/reductases (SDR) family.</text>
</comment>
<dbReference type="AlphaFoldDB" id="A0AA90PY65"/>
<accession>A0AA90PY65</accession>
<dbReference type="InterPro" id="IPR002347">
    <property type="entry name" value="SDR_fam"/>
</dbReference>
<dbReference type="Pfam" id="PF00106">
    <property type="entry name" value="adh_short"/>
    <property type="match status" value="1"/>
</dbReference>
<dbReference type="Proteomes" id="UP001240777">
    <property type="component" value="Unassembled WGS sequence"/>
</dbReference>
<sequence length="238" mass="26684">MKPCILITGGSSGIGKNIALELSKEYSLIFISRDISKIQKVVATLHSPNEHFIFECDLLDFDKLTETMREISEKFKIQAFIHSAGVSYVSYAKNFDFNEMIDCAKINLYSAMLIVKFLLKKNLKPYLKDIIFISSTFSKKGEIANSFYASTKGGLDAYMKSLSLELAPNIKVNSILPGGIFETGMTKNLFDEEQKQQILKKYPLGEGKTQDIAQGVKFILDCRWISGQQIIIDGGYSV</sequence>
<dbReference type="Proteomes" id="UP001177258">
    <property type="component" value="Unassembled WGS sequence"/>
</dbReference>
<comment type="caution">
    <text evidence="4">The sequence shown here is derived from an EMBL/GenBank/DDBJ whole genome shotgun (WGS) entry which is preliminary data.</text>
</comment>
<dbReference type="PRINTS" id="PR00081">
    <property type="entry name" value="GDHRDH"/>
</dbReference>
<evidence type="ECO:0000313" key="4">
    <source>
        <dbReference type="EMBL" id="MDP2538698.1"/>
    </source>
</evidence>
<dbReference type="Gene3D" id="3.40.50.720">
    <property type="entry name" value="NAD(P)-binding Rossmann-like Domain"/>
    <property type="match status" value="1"/>
</dbReference>
<gene>
    <name evidence="3" type="ORF">Q5I04_08465</name>
    <name evidence="4" type="ORF">Q5I06_02730</name>
</gene>
<dbReference type="EC" id="1.-.-.-" evidence="4"/>
<dbReference type="InterPro" id="IPR036291">
    <property type="entry name" value="NAD(P)-bd_dom_sf"/>
</dbReference>
<evidence type="ECO:0000256" key="2">
    <source>
        <dbReference type="ARBA" id="ARBA00023002"/>
    </source>
</evidence>
<name>A0AA90PY65_9HELI</name>
<dbReference type="RefSeq" id="WP_305517774.1">
    <property type="nucleotide sequence ID" value="NZ_JAUPEV010000020.1"/>
</dbReference>
<dbReference type="GO" id="GO:0006633">
    <property type="term" value="P:fatty acid biosynthetic process"/>
    <property type="evidence" value="ECO:0007669"/>
    <property type="project" value="TreeGrafter"/>
</dbReference>
<dbReference type="InterPro" id="IPR020904">
    <property type="entry name" value="Sc_DH/Rdtase_CS"/>
</dbReference>
<reference evidence="3 5" key="3">
    <citation type="journal article" date="2024" name="Syst. Appl. Microbiol.">
        <title>Helicobacter cappadocius sp. nov., from lizards: The first psychrotrophic Helicobacter species.</title>
        <authorList>
            <person name="Aydin F."/>
            <person name="Tarhane S."/>
            <person name="Karakaya E."/>
            <person name="Abay S."/>
            <person name="Kayman T."/>
            <person name="Guran O."/>
            <person name="Bozkurt E."/>
            <person name="Uzum N."/>
            <person name="Avci A."/>
            <person name="Olgun K."/>
            <person name="Jablonski D."/>
            <person name="Guran C."/>
            <person name="Burcin Saticioglu I."/>
        </authorList>
    </citation>
    <scope>NUCLEOTIDE SEQUENCE [LARGE SCALE GENOMIC DNA]</scope>
    <source>
        <strain evidence="3">Faydin-H75</strain>
        <strain evidence="5">faydin-H76</strain>
    </source>
</reference>
<evidence type="ECO:0000313" key="5">
    <source>
        <dbReference type="Proteomes" id="UP001177258"/>
    </source>
</evidence>
<evidence type="ECO:0000256" key="1">
    <source>
        <dbReference type="ARBA" id="ARBA00006484"/>
    </source>
</evidence>
<dbReference type="PANTHER" id="PTHR42760:SF133">
    <property type="entry name" value="3-OXOACYL-[ACYL-CARRIER-PROTEIN] REDUCTASE"/>
    <property type="match status" value="1"/>
</dbReference>
<dbReference type="GO" id="GO:0048038">
    <property type="term" value="F:quinone binding"/>
    <property type="evidence" value="ECO:0007669"/>
    <property type="project" value="TreeGrafter"/>
</dbReference>
<dbReference type="PANTHER" id="PTHR42760">
    <property type="entry name" value="SHORT-CHAIN DEHYDROGENASES/REDUCTASES FAMILY MEMBER"/>
    <property type="match status" value="1"/>
</dbReference>